<keyword evidence="14" id="KW-1185">Reference proteome</keyword>
<dbReference type="GO" id="GO:0019706">
    <property type="term" value="F:protein-cysteine S-palmitoyltransferase activity"/>
    <property type="evidence" value="ECO:0007669"/>
    <property type="project" value="UniProtKB-EC"/>
</dbReference>
<keyword evidence="8" id="KW-0449">Lipoprotein</keyword>
<protein>
    <recommendedName>
        <fullName evidence="11">Palmitoyltransferase</fullName>
        <ecNumber evidence="11">2.3.1.225</ecNumber>
    </recommendedName>
</protein>
<dbReference type="GO" id="GO:0005783">
    <property type="term" value="C:endoplasmic reticulum"/>
    <property type="evidence" value="ECO:0007669"/>
    <property type="project" value="TreeGrafter"/>
</dbReference>
<evidence type="ECO:0000256" key="5">
    <source>
        <dbReference type="ARBA" id="ARBA00022989"/>
    </source>
</evidence>
<feature type="transmembrane region" description="Helical" evidence="11">
    <location>
        <begin position="157"/>
        <end position="189"/>
    </location>
</feature>
<dbReference type="InterPro" id="IPR039859">
    <property type="entry name" value="PFA4/ZDH16/20/ERF2-like"/>
</dbReference>
<evidence type="ECO:0000256" key="8">
    <source>
        <dbReference type="ARBA" id="ARBA00023288"/>
    </source>
</evidence>
<feature type="transmembrane region" description="Helical" evidence="11">
    <location>
        <begin position="39"/>
        <end position="58"/>
    </location>
</feature>
<evidence type="ECO:0000256" key="1">
    <source>
        <dbReference type="ARBA" id="ARBA00004127"/>
    </source>
</evidence>
<comment type="subcellular location">
    <subcellularLocation>
        <location evidence="1">Endomembrane system</location>
        <topology evidence="1">Multi-pass membrane protein</topology>
    </subcellularLocation>
</comment>
<dbReference type="GeneTree" id="ENSGT00940000156902"/>
<dbReference type="Pfam" id="PF01529">
    <property type="entry name" value="DHHC"/>
    <property type="match status" value="1"/>
</dbReference>
<dbReference type="STRING" id="30732.ENSOMEP00000035771"/>
<accession>A0A3B3E0S5</accession>
<keyword evidence="7" id="KW-0564">Palmitate</keyword>
<sequence>MSASVTTKLTSNPIIQCISCLKKLVRSGEMVQNMFRTGFVVRAAHTGLTWVITITLFLHDTDQSKRSLLSKLTQIFFKCFLEVLLYQLTQPMRAKHCKTCGRCVRRFDHHCPWMENCVGEWNHRWFVVYLLVQLLALLWALHIALSGLSPSDTWQQWLWVNGFLLAALAVVGVFSVVVGLLLGCHLYLVSINSTTWEFMSHHRIQYLKNCREEDSPFDRGVFCNLWDFFCTCRTVMWEQVYQRNTADPV</sequence>
<dbReference type="PANTHER" id="PTHR22883">
    <property type="entry name" value="ZINC FINGER DHHC DOMAIN CONTAINING PROTEIN"/>
    <property type="match status" value="1"/>
</dbReference>
<evidence type="ECO:0000256" key="7">
    <source>
        <dbReference type="ARBA" id="ARBA00023139"/>
    </source>
</evidence>
<organism evidence="13 14">
    <name type="scientific">Oryzias melastigma</name>
    <name type="common">Marine medaka</name>
    <dbReference type="NCBI Taxonomy" id="30732"/>
    <lineage>
        <taxon>Eukaryota</taxon>
        <taxon>Metazoa</taxon>
        <taxon>Chordata</taxon>
        <taxon>Craniata</taxon>
        <taxon>Vertebrata</taxon>
        <taxon>Euteleostomi</taxon>
        <taxon>Actinopterygii</taxon>
        <taxon>Neopterygii</taxon>
        <taxon>Teleostei</taxon>
        <taxon>Neoteleostei</taxon>
        <taxon>Acanthomorphata</taxon>
        <taxon>Ovalentaria</taxon>
        <taxon>Atherinomorphae</taxon>
        <taxon>Beloniformes</taxon>
        <taxon>Adrianichthyidae</taxon>
        <taxon>Oryziinae</taxon>
        <taxon>Oryzias</taxon>
    </lineage>
</organism>
<evidence type="ECO:0000256" key="11">
    <source>
        <dbReference type="RuleBase" id="RU079119"/>
    </source>
</evidence>
<dbReference type="PROSITE" id="PS50216">
    <property type="entry name" value="DHHC"/>
    <property type="match status" value="1"/>
</dbReference>
<proteinExistence type="inferred from homology"/>
<keyword evidence="5 11" id="KW-1133">Transmembrane helix</keyword>
<feature type="transmembrane region" description="Helical" evidence="11">
    <location>
        <begin position="126"/>
        <end position="145"/>
    </location>
</feature>
<comment type="similarity">
    <text evidence="2 11">Belongs to the DHHC palmitoyltransferase family.</text>
</comment>
<feature type="domain" description="Palmitoyltransferase DHHC" evidence="12">
    <location>
        <begin position="88"/>
        <end position="201"/>
    </location>
</feature>
<evidence type="ECO:0000256" key="10">
    <source>
        <dbReference type="ARBA" id="ARBA00047790"/>
    </source>
</evidence>
<dbReference type="EC" id="2.3.1.225" evidence="11"/>
<name>A0A3B3E0S5_ORYME</name>
<keyword evidence="3 11" id="KW-0808">Transferase</keyword>
<evidence type="ECO:0000256" key="6">
    <source>
        <dbReference type="ARBA" id="ARBA00023136"/>
    </source>
</evidence>
<evidence type="ECO:0000313" key="14">
    <source>
        <dbReference type="Proteomes" id="UP000261560"/>
    </source>
</evidence>
<evidence type="ECO:0000256" key="3">
    <source>
        <dbReference type="ARBA" id="ARBA00022679"/>
    </source>
</evidence>
<reference evidence="13" key="1">
    <citation type="submission" date="2025-08" db="UniProtKB">
        <authorList>
            <consortium name="Ensembl"/>
        </authorList>
    </citation>
    <scope>IDENTIFICATION</scope>
</reference>
<evidence type="ECO:0000259" key="12">
    <source>
        <dbReference type="Pfam" id="PF01529"/>
    </source>
</evidence>
<evidence type="ECO:0000256" key="4">
    <source>
        <dbReference type="ARBA" id="ARBA00022692"/>
    </source>
</evidence>
<evidence type="ECO:0000256" key="2">
    <source>
        <dbReference type="ARBA" id="ARBA00008574"/>
    </source>
</evidence>
<comment type="catalytic activity">
    <reaction evidence="10">
        <text>L-cysteinyl-[protein] + hexadecanoyl-CoA = S-hexadecanoyl-L-cysteinyl-[protein] + CoA</text>
        <dbReference type="Rhea" id="RHEA:36683"/>
        <dbReference type="Rhea" id="RHEA-COMP:10131"/>
        <dbReference type="Rhea" id="RHEA-COMP:11032"/>
        <dbReference type="ChEBI" id="CHEBI:29950"/>
        <dbReference type="ChEBI" id="CHEBI:57287"/>
        <dbReference type="ChEBI" id="CHEBI:57379"/>
        <dbReference type="ChEBI" id="CHEBI:74151"/>
        <dbReference type="EC" id="2.3.1.225"/>
    </reaction>
    <physiologicalReaction direction="left-to-right" evidence="10">
        <dbReference type="Rhea" id="RHEA:36684"/>
    </physiologicalReaction>
</comment>
<keyword evidence="9 11" id="KW-0012">Acyltransferase</keyword>
<keyword evidence="6 11" id="KW-0472">Membrane</keyword>
<keyword evidence="4 11" id="KW-0812">Transmembrane</keyword>
<dbReference type="GO" id="GO:0005794">
    <property type="term" value="C:Golgi apparatus"/>
    <property type="evidence" value="ECO:0007669"/>
    <property type="project" value="TreeGrafter"/>
</dbReference>
<evidence type="ECO:0000313" key="13">
    <source>
        <dbReference type="Ensembl" id="ENSOMEP00000035771.1"/>
    </source>
</evidence>
<dbReference type="PaxDb" id="30732-ENSOMEP00000035771"/>
<dbReference type="AlphaFoldDB" id="A0A3B3E0S5"/>
<dbReference type="PANTHER" id="PTHR22883:SF301">
    <property type="entry name" value="PALMITOYLTRANSFERASE ZDHHC12"/>
    <property type="match status" value="1"/>
</dbReference>
<dbReference type="GO" id="GO:0006612">
    <property type="term" value="P:protein targeting to membrane"/>
    <property type="evidence" value="ECO:0007669"/>
    <property type="project" value="TreeGrafter"/>
</dbReference>
<dbReference type="Proteomes" id="UP000261560">
    <property type="component" value="Unplaced"/>
</dbReference>
<comment type="domain">
    <text evidence="11">The DHHC domain is required for palmitoyltransferase activity.</text>
</comment>
<dbReference type="Ensembl" id="ENSOMET00000036540.1">
    <property type="protein sequence ID" value="ENSOMEP00000035771.1"/>
    <property type="gene ID" value="ENSOMEG00000023195.1"/>
</dbReference>
<evidence type="ECO:0000256" key="9">
    <source>
        <dbReference type="ARBA" id="ARBA00023315"/>
    </source>
</evidence>
<dbReference type="InterPro" id="IPR001594">
    <property type="entry name" value="Palmitoyltrfase_DHHC"/>
</dbReference>
<reference evidence="13" key="2">
    <citation type="submission" date="2025-09" db="UniProtKB">
        <authorList>
            <consortium name="Ensembl"/>
        </authorList>
    </citation>
    <scope>IDENTIFICATION</scope>
</reference>